<dbReference type="STRING" id="7375.A0A0L0CNU5"/>
<sequence>MASSDLEKSAPLDDVDFTSGFETQYEQEYRPLKPQVIVPRTQDPKTLWYRDLQTIIMVSFIVAIFLFGTVLLTKLVFTSNPLYVFAITAIYVILALIMIVIEVKSIHVR</sequence>
<dbReference type="OrthoDB" id="7981175at2759"/>
<protein>
    <submittedName>
        <fullName evidence="2">Uncharacterized protein</fullName>
    </submittedName>
</protein>
<reference evidence="2 3" key="1">
    <citation type="journal article" date="2015" name="Nat. Commun.">
        <title>Lucilia cuprina genome unlocks parasitic fly biology to underpin future interventions.</title>
        <authorList>
            <person name="Anstead C.A."/>
            <person name="Korhonen P.K."/>
            <person name="Young N.D."/>
            <person name="Hall R.S."/>
            <person name="Jex A.R."/>
            <person name="Murali S.C."/>
            <person name="Hughes D.S."/>
            <person name="Lee S.F."/>
            <person name="Perry T."/>
            <person name="Stroehlein A.J."/>
            <person name="Ansell B.R."/>
            <person name="Breugelmans B."/>
            <person name="Hofmann A."/>
            <person name="Qu J."/>
            <person name="Dugan S."/>
            <person name="Lee S.L."/>
            <person name="Chao H."/>
            <person name="Dinh H."/>
            <person name="Han Y."/>
            <person name="Doddapaneni H.V."/>
            <person name="Worley K.C."/>
            <person name="Muzny D.M."/>
            <person name="Ioannidis P."/>
            <person name="Waterhouse R.M."/>
            <person name="Zdobnov E.M."/>
            <person name="James P.J."/>
            <person name="Bagnall N.H."/>
            <person name="Kotze A.C."/>
            <person name="Gibbs R.A."/>
            <person name="Richards S."/>
            <person name="Batterham P."/>
            <person name="Gasser R.B."/>
        </authorList>
    </citation>
    <scope>NUCLEOTIDE SEQUENCE [LARGE SCALE GENOMIC DNA]</scope>
    <source>
        <strain evidence="2 3">LS</strain>
        <tissue evidence="2">Full body</tissue>
    </source>
</reference>
<gene>
    <name evidence="2" type="ORF">FF38_05150</name>
</gene>
<dbReference type="OMA" id="GYETQYR"/>
<accession>A0A0L0CNU5</accession>
<evidence type="ECO:0000313" key="3">
    <source>
        <dbReference type="Proteomes" id="UP000037069"/>
    </source>
</evidence>
<feature type="transmembrane region" description="Helical" evidence="1">
    <location>
        <begin position="55"/>
        <end position="77"/>
    </location>
</feature>
<keyword evidence="1" id="KW-0472">Membrane</keyword>
<dbReference type="EMBL" id="JRES01000119">
    <property type="protein sequence ID" value="KNC34023.1"/>
    <property type="molecule type" value="Genomic_DNA"/>
</dbReference>
<dbReference type="AlphaFoldDB" id="A0A0L0CNU5"/>
<keyword evidence="1" id="KW-1133">Transmembrane helix</keyword>
<keyword evidence="3" id="KW-1185">Reference proteome</keyword>
<proteinExistence type="predicted"/>
<dbReference type="Proteomes" id="UP000037069">
    <property type="component" value="Unassembled WGS sequence"/>
</dbReference>
<evidence type="ECO:0000313" key="2">
    <source>
        <dbReference type="EMBL" id="KNC34023.1"/>
    </source>
</evidence>
<name>A0A0L0CNU5_LUCCU</name>
<feature type="transmembrane region" description="Helical" evidence="1">
    <location>
        <begin position="83"/>
        <end position="103"/>
    </location>
</feature>
<organism evidence="2 3">
    <name type="scientific">Lucilia cuprina</name>
    <name type="common">Green bottle fly</name>
    <name type="synonym">Australian sheep blowfly</name>
    <dbReference type="NCBI Taxonomy" id="7375"/>
    <lineage>
        <taxon>Eukaryota</taxon>
        <taxon>Metazoa</taxon>
        <taxon>Ecdysozoa</taxon>
        <taxon>Arthropoda</taxon>
        <taxon>Hexapoda</taxon>
        <taxon>Insecta</taxon>
        <taxon>Pterygota</taxon>
        <taxon>Neoptera</taxon>
        <taxon>Endopterygota</taxon>
        <taxon>Diptera</taxon>
        <taxon>Brachycera</taxon>
        <taxon>Muscomorpha</taxon>
        <taxon>Oestroidea</taxon>
        <taxon>Calliphoridae</taxon>
        <taxon>Luciliinae</taxon>
        <taxon>Lucilia</taxon>
    </lineage>
</organism>
<comment type="caution">
    <text evidence="2">The sequence shown here is derived from an EMBL/GenBank/DDBJ whole genome shotgun (WGS) entry which is preliminary data.</text>
</comment>
<keyword evidence="1" id="KW-0812">Transmembrane</keyword>
<evidence type="ECO:0000256" key="1">
    <source>
        <dbReference type="SAM" id="Phobius"/>
    </source>
</evidence>